<evidence type="ECO:0000313" key="2">
    <source>
        <dbReference type="Proteomes" id="UP001432027"/>
    </source>
</evidence>
<proteinExistence type="predicted"/>
<reference evidence="1" key="1">
    <citation type="submission" date="2023-10" db="EMBL/GenBank/DDBJ databases">
        <title>Genome assembly of Pristionchus species.</title>
        <authorList>
            <person name="Yoshida K."/>
            <person name="Sommer R.J."/>
        </authorList>
    </citation>
    <scope>NUCLEOTIDE SEQUENCE</scope>
    <source>
        <strain evidence="1">RS0144</strain>
    </source>
</reference>
<protein>
    <submittedName>
        <fullName evidence="1">Uncharacterized protein</fullName>
    </submittedName>
</protein>
<organism evidence="1 2">
    <name type="scientific">Pristionchus entomophagus</name>
    <dbReference type="NCBI Taxonomy" id="358040"/>
    <lineage>
        <taxon>Eukaryota</taxon>
        <taxon>Metazoa</taxon>
        <taxon>Ecdysozoa</taxon>
        <taxon>Nematoda</taxon>
        <taxon>Chromadorea</taxon>
        <taxon>Rhabditida</taxon>
        <taxon>Rhabditina</taxon>
        <taxon>Diplogasteromorpha</taxon>
        <taxon>Diplogasteroidea</taxon>
        <taxon>Neodiplogasteridae</taxon>
        <taxon>Pristionchus</taxon>
    </lineage>
</organism>
<keyword evidence="2" id="KW-1185">Reference proteome</keyword>
<dbReference type="EMBL" id="BTSX01000006">
    <property type="protein sequence ID" value="GMT05046.1"/>
    <property type="molecule type" value="Genomic_DNA"/>
</dbReference>
<accession>A0AAV5UF15</accession>
<name>A0AAV5UF15_9BILA</name>
<comment type="caution">
    <text evidence="1">The sequence shown here is derived from an EMBL/GenBank/DDBJ whole genome shotgun (WGS) entry which is preliminary data.</text>
</comment>
<dbReference type="Proteomes" id="UP001432027">
    <property type="component" value="Unassembled WGS sequence"/>
</dbReference>
<gene>
    <name evidence="1" type="ORF">PENTCL1PPCAC_27220</name>
</gene>
<dbReference type="AlphaFoldDB" id="A0AAV5UF15"/>
<feature type="non-terminal residue" evidence="1">
    <location>
        <position position="129"/>
    </location>
</feature>
<evidence type="ECO:0000313" key="1">
    <source>
        <dbReference type="EMBL" id="GMT05046.1"/>
    </source>
</evidence>
<feature type="non-terminal residue" evidence="1">
    <location>
        <position position="1"/>
    </location>
</feature>
<sequence>ANDMTRAAEWPARCGMPGEVYTRLCTQIDKIDQDAFRREKGRADRMMNMARSGVAAGNGGRSGLLTRGEIAMDWMPILEQIDRDEQEKKKMNGRRHQHYFNVIKDLETGASIDPLDRIKGACAFFRLPQ</sequence>